<feature type="coiled-coil region" evidence="1">
    <location>
        <begin position="226"/>
        <end position="253"/>
    </location>
</feature>
<feature type="compositionally biased region" description="Pro residues" evidence="2">
    <location>
        <begin position="413"/>
        <end position="437"/>
    </location>
</feature>
<accession>A0AAN6VLJ6</accession>
<name>A0AAN6VLJ6_9PEZI</name>
<feature type="compositionally biased region" description="Low complexity" evidence="2">
    <location>
        <begin position="486"/>
        <end position="495"/>
    </location>
</feature>
<reference evidence="3" key="2">
    <citation type="submission" date="2023-05" db="EMBL/GenBank/DDBJ databases">
        <authorList>
            <consortium name="Lawrence Berkeley National Laboratory"/>
            <person name="Steindorff A."/>
            <person name="Hensen N."/>
            <person name="Bonometti L."/>
            <person name="Westerberg I."/>
            <person name="Brannstrom I.O."/>
            <person name="Guillou S."/>
            <person name="Cros-Aarteil S."/>
            <person name="Calhoun S."/>
            <person name="Haridas S."/>
            <person name="Kuo A."/>
            <person name="Mondo S."/>
            <person name="Pangilinan J."/>
            <person name="Riley R."/>
            <person name="Labutti K."/>
            <person name="Andreopoulos B."/>
            <person name="Lipzen A."/>
            <person name="Chen C."/>
            <person name="Yanf M."/>
            <person name="Daum C."/>
            <person name="Ng V."/>
            <person name="Clum A."/>
            <person name="Ohm R."/>
            <person name="Martin F."/>
            <person name="Silar P."/>
            <person name="Natvig D."/>
            <person name="Lalanne C."/>
            <person name="Gautier V."/>
            <person name="Ament-Velasquez S.L."/>
            <person name="Kruys A."/>
            <person name="Hutchinson M.I."/>
            <person name="Powell A.J."/>
            <person name="Barry K."/>
            <person name="Miller A.N."/>
            <person name="Grigoriev I.V."/>
            <person name="Debuchy R."/>
            <person name="Gladieux P."/>
            <person name="Thoren M.H."/>
            <person name="Johannesson H."/>
        </authorList>
    </citation>
    <scope>NUCLEOTIDE SEQUENCE</scope>
    <source>
        <strain evidence="3">CBS 538.74</strain>
    </source>
</reference>
<evidence type="ECO:0000313" key="4">
    <source>
        <dbReference type="Proteomes" id="UP001302745"/>
    </source>
</evidence>
<feature type="compositionally biased region" description="Low complexity" evidence="2">
    <location>
        <begin position="451"/>
        <end position="468"/>
    </location>
</feature>
<dbReference type="EMBL" id="MU856954">
    <property type="protein sequence ID" value="KAK4152996.1"/>
    <property type="molecule type" value="Genomic_DNA"/>
</dbReference>
<gene>
    <name evidence="3" type="ORF">C8A00DRAFT_15747</name>
</gene>
<evidence type="ECO:0000256" key="2">
    <source>
        <dbReference type="SAM" id="MobiDB-lite"/>
    </source>
</evidence>
<organism evidence="3 4">
    <name type="scientific">Chaetomidium leptoderma</name>
    <dbReference type="NCBI Taxonomy" id="669021"/>
    <lineage>
        <taxon>Eukaryota</taxon>
        <taxon>Fungi</taxon>
        <taxon>Dikarya</taxon>
        <taxon>Ascomycota</taxon>
        <taxon>Pezizomycotina</taxon>
        <taxon>Sordariomycetes</taxon>
        <taxon>Sordariomycetidae</taxon>
        <taxon>Sordariales</taxon>
        <taxon>Chaetomiaceae</taxon>
        <taxon>Chaetomidium</taxon>
    </lineage>
</organism>
<evidence type="ECO:0000256" key="1">
    <source>
        <dbReference type="SAM" id="Coils"/>
    </source>
</evidence>
<feature type="compositionally biased region" description="Basic residues" evidence="2">
    <location>
        <begin position="496"/>
        <end position="512"/>
    </location>
</feature>
<reference evidence="3" key="1">
    <citation type="journal article" date="2023" name="Mol. Phylogenet. Evol.">
        <title>Genome-scale phylogeny and comparative genomics of the fungal order Sordariales.</title>
        <authorList>
            <person name="Hensen N."/>
            <person name="Bonometti L."/>
            <person name="Westerberg I."/>
            <person name="Brannstrom I.O."/>
            <person name="Guillou S."/>
            <person name="Cros-Aarteil S."/>
            <person name="Calhoun S."/>
            <person name="Haridas S."/>
            <person name="Kuo A."/>
            <person name="Mondo S."/>
            <person name="Pangilinan J."/>
            <person name="Riley R."/>
            <person name="LaButti K."/>
            <person name="Andreopoulos B."/>
            <person name="Lipzen A."/>
            <person name="Chen C."/>
            <person name="Yan M."/>
            <person name="Daum C."/>
            <person name="Ng V."/>
            <person name="Clum A."/>
            <person name="Steindorff A."/>
            <person name="Ohm R.A."/>
            <person name="Martin F."/>
            <person name="Silar P."/>
            <person name="Natvig D.O."/>
            <person name="Lalanne C."/>
            <person name="Gautier V."/>
            <person name="Ament-Velasquez S.L."/>
            <person name="Kruys A."/>
            <person name="Hutchinson M.I."/>
            <person name="Powell A.J."/>
            <person name="Barry K."/>
            <person name="Miller A.N."/>
            <person name="Grigoriev I.V."/>
            <person name="Debuchy R."/>
            <person name="Gladieux P."/>
            <person name="Hiltunen Thoren M."/>
            <person name="Johannesson H."/>
        </authorList>
    </citation>
    <scope>NUCLEOTIDE SEQUENCE</scope>
    <source>
        <strain evidence="3">CBS 538.74</strain>
    </source>
</reference>
<keyword evidence="4" id="KW-1185">Reference proteome</keyword>
<dbReference type="Proteomes" id="UP001302745">
    <property type="component" value="Unassembled WGS sequence"/>
</dbReference>
<feature type="region of interest" description="Disordered" evidence="2">
    <location>
        <begin position="25"/>
        <end position="52"/>
    </location>
</feature>
<keyword evidence="1" id="KW-0175">Coiled coil</keyword>
<comment type="caution">
    <text evidence="3">The sequence shown here is derived from an EMBL/GenBank/DDBJ whole genome shotgun (WGS) entry which is preliminary data.</text>
</comment>
<dbReference type="AlphaFoldDB" id="A0AAN6VLJ6"/>
<proteinExistence type="predicted"/>
<evidence type="ECO:0000313" key="3">
    <source>
        <dbReference type="EMBL" id="KAK4152996.1"/>
    </source>
</evidence>
<sequence length="512" mass="56781">MNQVSDRLFKWSNQETPPTWTLRQLADSESQLPSPEASDTAAHRANATASHDELVNAGGRPAYPISLIDDVLADPEGHHSILSFWGHVKEGWRVFGIQLQRWKAFRVWQKVNRGIHEEEAETQQQLRAENHSDGGGFPQYIDTVKRRLADHGFNKPFQLDQDPEHQDNLATWIEYLGYEYWWTDKYDTKVEQLQPQFDEAWKELQEAGVLEWPFETEKDVWSRENAENDTKEHAEAQEALRIAKSEMESTMEQAREGMSGEEDPRISEDQKRMLEEALSKYTAAKKVLKLIKRRMRFVGSFTRKAHGHYYEKDRADRQRTLAQWVLEQVPLVEAELAAATADNQPEEEKGARGRKRTLQDSEDDDDEEEGPRPPKKRRANEDAQGSVSGAAGGGGGAPSPAQQPRRSARRAAPPAPPAAPPAPAADPSPAVPPPPPLRRSARLAAPPAPPQLRRSARIAAQATPAQAAGSGVGVPTPARRGRARKGVAAGKVVKVATKKKGGRGGGRGGRKG</sequence>
<feature type="region of interest" description="Disordered" evidence="2">
    <location>
        <begin position="338"/>
        <end position="512"/>
    </location>
</feature>
<protein>
    <submittedName>
        <fullName evidence="3">Uncharacterized protein</fullName>
    </submittedName>
</protein>
<feature type="compositionally biased region" description="Acidic residues" evidence="2">
    <location>
        <begin position="360"/>
        <end position="369"/>
    </location>
</feature>